<feature type="domain" description="Transposase IS801/IS1294" evidence="1">
    <location>
        <begin position="4"/>
        <end position="61"/>
    </location>
</feature>
<evidence type="ECO:0000259" key="1">
    <source>
        <dbReference type="Pfam" id="PF04986"/>
    </source>
</evidence>
<dbReference type="Proteomes" id="UP000266313">
    <property type="component" value="Chromosome"/>
</dbReference>
<dbReference type="GO" id="GO:0004803">
    <property type="term" value="F:transposase activity"/>
    <property type="evidence" value="ECO:0007669"/>
    <property type="project" value="InterPro"/>
</dbReference>
<evidence type="ECO:0000313" key="2">
    <source>
        <dbReference type="EMBL" id="BBA34808.1"/>
    </source>
</evidence>
<dbReference type="GO" id="GO:0003677">
    <property type="term" value="F:DNA binding"/>
    <property type="evidence" value="ECO:0007669"/>
    <property type="project" value="InterPro"/>
</dbReference>
<name>A0A250KT31_9GAMM</name>
<proteinExistence type="predicted"/>
<reference evidence="2 3" key="1">
    <citation type="submission" date="2016-12" db="EMBL/GenBank/DDBJ databases">
        <title>Genome sequencing of Methylocaldum marinum.</title>
        <authorList>
            <person name="Takeuchi M."/>
            <person name="Kamagata Y."/>
            <person name="Hiraoka S."/>
            <person name="Oshima K."/>
            <person name="Hattori M."/>
            <person name="Iwasaki W."/>
        </authorList>
    </citation>
    <scope>NUCLEOTIDE SEQUENCE [LARGE SCALE GENOMIC DNA]</scope>
    <source>
        <strain evidence="2 3">S8</strain>
    </source>
</reference>
<dbReference type="Pfam" id="PF04986">
    <property type="entry name" value="Y2_Tnp"/>
    <property type="match status" value="1"/>
</dbReference>
<accession>A0A250KT31</accession>
<dbReference type="GO" id="GO:0006313">
    <property type="term" value="P:DNA transposition"/>
    <property type="evidence" value="ECO:0007669"/>
    <property type="project" value="InterPro"/>
</dbReference>
<dbReference type="EMBL" id="AP017928">
    <property type="protein sequence ID" value="BBA34808.1"/>
    <property type="molecule type" value="Genomic_DNA"/>
</dbReference>
<dbReference type="InterPro" id="IPR007069">
    <property type="entry name" value="Transposase_32"/>
</dbReference>
<gene>
    <name evidence="2" type="ORF">sS8_2863</name>
</gene>
<protein>
    <submittedName>
        <fullName evidence="2">Transposase</fullName>
    </submittedName>
</protein>
<dbReference type="KEGG" id="mmai:sS8_2863"/>
<organism evidence="2 3">
    <name type="scientific">Methylocaldum marinum</name>
    <dbReference type="NCBI Taxonomy" id="1432792"/>
    <lineage>
        <taxon>Bacteria</taxon>
        <taxon>Pseudomonadati</taxon>
        <taxon>Pseudomonadota</taxon>
        <taxon>Gammaproteobacteria</taxon>
        <taxon>Methylococcales</taxon>
        <taxon>Methylococcaceae</taxon>
        <taxon>Methylocaldum</taxon>
    </lineage>
</organism>
<evidence type="ECO:0000313" key="3">
    <source>
        <dbReference type="Proteomes" id="UP000266313"/>
    </source>
</evidence>
<dbReference type="AlphaFoldDB" id="A0A250KT31"/>
<sequence length="68" mass="7824">MLQEKDFLACGNGQVTFHYRNSKAGRIETRTLPGATFLWLLLQHALPKGFPRTRNFGFPHSNRKPLIQ</sequence>
<keyword evidence="3" id="KW-1185">Reference proteome</keyword>